<dbReference type="Pfam" id="PF04122">
    <property type="entry name" value="CW_binding_2"/>
    <property type="match status" value="3"/>
</dbReference>
<dbReference type="InterPro" id="IPR013784">
    <property type="entry name" value="Carb-bd-like_fold"/>
</dbReference>
<dbReference type="PANTHER" id="PTHR30032:SF8">
    <property type="entry name" value="GERMINATION-SPECIFIC N-ACETYLMURAMOYL-L-ALANINE AMIDASE"/>
    <property type="match status" value="1"/>
</dbReference>
<organism evidence="4 5">
    <name type="scientific">Cryobacterium sandaracinum</name>
    <dbReference type="NCBI Taxonomy" id="1259247"/>
    <lineage>
        <taxon>Bacteria</taxon>
        <taxon>Bacillati</taxon>
        <taxon>Actinomycetota</taxon>
        <taxon>Actinomycetes</taxon>
        <taxon>Micrococcales</taxon>
        <taxon>Microbacteriaceae</taxon>
        <taxon>Cryobacterium</taxon>
    </lineage>
</organism>
<dbReference type="SUPFAM" id="SSF49478">
    <property type="entry name" value="Cna protein B-type domain"/>
    <property type="match status" value="1"/>
</dbReference>
<comment type="catalytic activity">
    <reaction evidence="1">
        <text>Endohydrolysis of (1-&gt;4)-alpha-D-glucosidic linkages in polysaccharides containing three or more (1-&gt;4)-alpha-linked D-glucose units.</text>
        <dbReference type="EC" id="3.2.1.1"/>
    </reaction>
</comment>
<dbReference type="InterPro" id="IPR051922">
    <property type="entry name" value="Bact_Sporulation_Assoc"/>
</dbReference>
<proteinExistence type="predicted"/>
<dbReference type="Gene3D" id="2.60.40.1120">
    <property type="entry name" value="Carboxypeptidase-like, regulatory domain"/>
    <property type="match status" value="1"/>
</dbReference>
<dbReference type="EMBL" id="SOGO01000010">
    <property type="protein sequence ID" value="TFD06106.1"/>
    <property type="molecule type" value="Genomic_DNA"/>
</dbReference>
<dbReference type="Gene3D" id="2.60.40.10">
    <property type="entry name" value="Immunoglobulins"/>
    <property type="match status" value="1"/>
</dbReference>
<evidence type="ECO:0000313" key="4">
    <source>
        <dbReference type="EMBL" id="TFD06106.1"/>
    </source>
</evidence>
<dbReference type="Pfam" id="PF13620">
    <property type="entry name" value="CarboxypepD_reg"/>
    <property type="match status" value="2"/>
</dbReference>
<sequence length="771" mass="77430">MNSSVSDAGQSGRRWRRPGVTWVAVVALLCGLVGAGAVVGGEAVPAVAATGTASISGNVKGQGSPNVNLEGASVSVRTPIGEWEGSAQTDASGNYLVANLPAGSYTLEFSFVSSTIAYAAQWWGAEPTRTSAVYFGVTTGQVVTGKNAVLTPAASISGNVKGEGTPNMNLQGLNVLVYAADGEQVSNTTTDANGNYSVPGLSANSYTLTFLSYGVSNYATESWGNSPLRATAVYFPVAAGQMATGKDAVLNRGASVSGNIKGQGSPSLNLTRAGVGAYNSDGDYIGGAAANSNGDFTISGVGAAATTLHFGADSHASEWWNDQTSRAAAQYFSVPFQGVVAGKDAVLAPGTDSRYEVTASNVGAAVAGYAVTVNFDALISTSCMAGWILVQVLPDGVDPEGSAGLDLTGTGWQRIDTNGSQSTSFSVPAAGAYSVFMSSPNKGSGCDGPDKTGSYHASANFVVTPGVARLAGADRFDASAGISAANFAPGVSVAYIANGLKFPDALSGAPVAGKNNAPVLLVTADGVPASIATELERLKPGKIVILGGTASVNTAVQKSLQQYAPVNVPVERLAGADRFDASAAISKASFDPGVAVAYVANGLKFPDALSGAPVAGKNNSPVLLVTSDGIPATIATELARLKPGKIVVLGGTASVSAAVQTLLQQYAPVNVPVERLAGADRFDASAAISKANFTAVVPVVYIANGLKFPDALSGAPVAGKNKAPVLLVTADSVPASIAAELDRLQPAKIVVLGGTASVSEAVATQLAGYIR</sequence>
<keyword evidence="5" id="KW-1185">Reference proteome</keyword>
<dbReference type="EC" id="3.2.1.1" evidence="2"/>
<evidence type="ECO:0000256" key="1">
    <source>
        <dbReference type="ARBA" id="ARBA00000548"/>
    </source>
</evidence>
<evidence type="ECO:0000256" key="2">
    <source>
        <dbReference type="ARBA" id="ARBA00012595"/>
    </source>
</evidence>
<dbReference type="PANTHER" id="PTHR30032">
    <property type="entry name" value="N-ACETYLMURAMOYL-L-ALANINE AMIDASE-RELATED"/>
    <property type="match status" value="1"/>
</dbReference>
<dbReference type="Gene3D" id="3.40.50.12090">
    <property type="match status" value="2"/>
</dbReference>
<evidence type="ECO:0000256" key="3">
    <source>
        <dbReference type="ARBA" id="ARBA00030238"/>
    </source>
</evidence>
<dbReference type="Proteomes" id="UP000297851">
    <property type="component" value="Unassembled WGS sequence"/>
</dbReference>
<accession>A0ABY2JKS1</accession>
<evidence type="ECO:0000313" key="5">
    <source>
        <dbReference type="Proteomes" id="UP000297851"/>
    </source>
</evidence>
<comment type="caution">
    <text evidence="4">The sequence shown here is derived from an EMBL/GenBank/DDBJ whole genome shotgun (WGS) entry which is preliminary data.</text>
</comment>
<name>A0ABY2JKS1_9MICO</name>
<reference evidence="4 5" key="1">
    <citation type="submission" date="2019-03" db="EMBL/GenBank/DDBJ databases">
        <title>Genomics of glacier-inhabiting Cryobacterium strains.</title>
        <authorList>
            <person name="Liu Q."/>
            <person name="Xin Y.-H."/>
        </authorList>
    </citation>
    <scope>NUCLEOTIDE SEQUENCE [LARGE SCALE GENOMIC DNA]</scope>
    <source>
        <strain evidence="4 5">TMT2-16</strain>
    </source>
</reference>
<gene>
    <name evidence="4" type="ORF">E3T25_03240</name>
</gene>
<dbReference type="SUPFAM" id="SSF49452">
    <property type="entry name" value="Starch-binding domain-like"/>
    <property type="match status" value="1"/>
</dbReference>
<dbReference type="InterPro" id="IPR007253">
    <property type="entry name" value="Cell_wall-bd_2"/>
</dbReference>
<dbReference type="InterPro" id="IPR013783">
    <property type="entry name" value="Ig-like_fold"/>
</dbReference>
<protein>
    <recommendedName>
        <fullName evidence="2">alpha-amylase</fullName>
        <ecNumber evidence="2">3.2.1.1</ecNumber>
    </recommendedName>
    <alternativeName>
        <fullName evidence="3">1,4-alpha-D-glucan glucanohydrolase</fullName>
    </alternativeName>
</protein>